<gene>
    <name evidence="2" type="ORF">JTE90_015325</name>
</gene>
<protein>
    <submittedName>
        <fullName evidence="2">Uncharacterized protein</fullName>
    </submittedName>
</protein>
<dbReference type="EMBL" id="JAFNEN010000042">
    <property type="protein sequence ID" value="KAG8198229.1"/>
    <property type="molecule type" value="Genomic_DNA"/>
</dbReference>
<keyword evidence="1" id="KW-0732">Signal</keyword>
<dbReference type="AlphaFoldDB" id="A0AAV6VNV3"/>
<proteinExistence type="predicted"/>
<feature type="chain" id="PRO_5043529429" evidence="1">
    <location>
        <begin position="26"/>
        <end position="161"/>
    </location>
</feature>
<organism evidence="2 3">
    <name type="scientific">Oedothorax gibbosus</name>
    <dbReference type="NCBI Taxonomy" id="931172"/>
    <lineage>
        <taxon>Eukaryota</taxon>
        <taxon>Metazoa</taxon>
        <taxon>Ecdysozoa</taxon>
        <taxon>Arthropoda</taxon>
        <taxon>Chelicerata</taxon>
        <taxon>Arachnida</taxon>
        <taxon>Araneae</taxon>
        <taxon>Araneomorphae</taxon>
        <taxon>Entelegynae</taxon>
        <taxon>Araneoidea</taxon>
        <taxon>Linyphiidae</taxon>
        <taxon>Erigoninae</taxon>
        <taxon>Oedothorax</taxon>
    </lineage>
</organism>
<name>A0AAV6VNV3_9ARAC</name>
<dbReference type="Proteomes" id="UP000827092">
    <property type="component" value="Unassembled WGS sequence"/>
</dbReference>
<feature type="signal peptide" evidence="1">
    <location>
        <begin position="1"/>
        <end position="25"/>
    </location>
</feature>
<evidence type="ECO:0000313" key="2">
    <source>
        <dbReference type="EMBL" id="KAG8198229.1"/>
    </source>
</evidence>
<evidence type="ECO:0000313" key="3">
    <source>
        <dbReference type="Proteomes" id="UP000827092"/>
    </source>
</evidence>
<keyword evidence="3" id="KW-1185">Reference proteome</keyword>
<sequence length="161" mass="18923">MTVNSRSELLFLLSFTSILYSVCDSQVLRNRYSGIFKDDERHRQYPHDYYDRYPDRYNTWDSQHVPTGFNSIYSDSRCIRNRPQQLTDNSSVLVKLRLGIVVGTYVYLCDGPGVTEYDRPDTRLNQSPKVYKNLTIFLGIPYALPPTPEEDRRLRVCFCLF</sequence>
<comment type="caution">
    <text evidence="2">The sequence shown here is derived from an EMBL/GenBank/DDBJ whole genome shotgun (WGS) entry which is preliminary data.</text>
</comment>
<accession>A0AAV6VNV3</accession>
<evidence type="ECO:0000256" key="1">
    <source>
        <dbReference type="SAM" id="SignalP"/>
    </source>
</evidence>
<reference evidence="2 3" key="1">
    <citation type="journal article" date="2022" name="Nat. Ecol. Evol.">
        <title>A masculinizing supergene underlies an exaggerated male reproductive morph in a spider.</title>
        <authorList>
            <person name="Hendrickx F."/>
            <person name="De Corte Z."/>
            <person name="Sonet G."/>
            <person name="Van Belleghem S.M."/>
            <person name="Kostlbacher S."/>
            <person name="Vangestel C."/>
        </authorList>
    </citation>
    <scope>NUCLEOTIDE SEQUENCE [LARGE SCALE GENOMIC DNA]</scope>
    <source>
        <strain evidence="2">W744_W776</strain>
    </source>
</reference>